<comment type="caution">
    <text evidence="1">The sequence shown here is derived from an EMBL/GenBank/DDBJ whole genome shotgun (WGS) entry which is preliminary data.</text>
</comment>
<sequence>MTNDTSYRLGRFEIIEKENGEIHWETHAGFGRLRTGKCFIEGEILFIGPHKTEELGFLKGEFIDHLNKFPKWEKTKYYCSSYSIYSCKTGRMSRNFGAGEDIGNKIKRINNLGGKEKFCEETIPEPVNLSKVISKFTEKGVVIWGLLKGRFL</sequence>
<dbReference type="EMBL" id="JACNIG010000004">
    <property type="protein sequence ID" value="MBC8430291.1"/>
    <property type="molecule type" value="Genomic_DNA"/>
</dbReference>
<dbReference type="Proteomes" id="UP000605201">
    <property type="component" value="Unassembled WGS sequence"/>
</dbReference>
<protein>
    <submittedName>
        <fullName evidence="1">Uncharacterized protein</fullName>
    </submittedName>
</protein>
<name>A0A8J6NN97_9BACT</name>
<organism evidence="1 2">
    <name type="scientific">Candidatus Desulfatibia vada</name>
    <dbReference type="NCBI Taxonomy" id="2841696"/>
    <lineage>
        <taxon>Bacteria</taxon>
        <taxon>Pseudomonadati</taxon>
        <taxon>Thermodesulfobacteriota</taxon>
        <taxon>Desulfobacteria</taxon>
        <taxon>Desulfobacterales</taxon>
        <taxon>Desulfobacterales incertae sedis</taxon>
        <taxon>Candidatus Desulfatibia</taxon>
    </lineage>
</organism>
<dbReference type="AlphaFoldDB" id="A0A8J6NN97"/>
<accession>A0A8J6NN97</accession>
<evidence type="ECO:0000313" key="2">
    <source>
        <dbReference type="Proteomes" id="UP000605201"/>
    </source>
</evidence>
<proteinExistence type="predicted"/>
<gene>
    <name evidence="1" type="ORF">H8D96_00055</name>
</gene>
<reference evidence="1 2" key="1">
    <citation type="submission" date="2020-08" db="EMBL/GenBank/DDBJ databases">
        <title>Bridging the membrane lipid divide: bacteria of the FCB group superphylum have the potential to synthesize archaeal ether lipids.</title>
        <authorList>
            <person name="Villanueva L."/>
            <person name="Von Meijenfeldt F.A.B."/>
            <person name="Westbye A.B."/>
            <person name="Yadav S."/>
            <person name="Hopmans E.C."/>
            <person name="Dutilh B.E."/>
            <person name="Sinninghe Damste J.S."/>
        </authorList>
    </citation>
    <scope>NUCLEOTIDE SEQUENCE [LARGE SCALE GENOMIC DNA]</scope>
    <source>
        <strain evidence="1">NIOZ-UU17</strain>
    </source>
</reference>
<evidence type="ECO:0000313" key="1">
    <source>
        <dbReference type="EMBL" id="MBC8430291.1"/>
    </source>
</evidence>